<dbReference type="AlphaFoldDB" id="A0A161Y6T7"/>
<protein>
    <submittedName>
        <fullName evidence="1">Flagellar protein FlaG</fullName>
    </submittedName>
</protein>
<organism evidence="1 2">
    <name type="scientific">Clostridium magnum DSM 2767</name>
    <dbReference type="NCBI Taxonomy" id="1121326"/>
    <lineage>
        <taxon>Bacteria</taxon>
        <taxon>Bacillati</taxon>
        <taxon>Bacillota</taxon>
        <taxon>Clostridia</taxon>
        <taxon>Eubacteriales</taxon>
        <taxon>Clostridiaceae</taxon>
        <taxon>Clostridium</taxon>
    </lineage>
</organism>
<sequence>MEIRNINQAGQSTLPLNVSIPSSPANTQGTVQETIVIGDGAKGSQQNDTYQENSGQKNLTEKEVGKAVDKLNKLLEDKATHAEYEVYGKGKDLIVRIVDNKTKEVVQELPPKQIIDMIDKFCELAGMFVDKKA</sequence>
<dbReference type="STRING" id="1121326.CLMAG_11120"/>
<evidence type="ECO:0000313" key="2">
    <source>
        <dbReference type="Proteomes" id="UP000076603"/>
    </source>
</evidence>
<comment type="caution">
    <text evidence="1">The sequence shown here is derived from an EMBL/GenBank/DDBJ whole genome shotgun (WGS) entry which is preliminary data.</text>
</comment>
<keyword evidence="1" id="KW-0966">Cell projection</keyword>
<dbReference type="RefSeq" id="WP_082831805.1">
    <property type="nucleotide sequence ID" value="NZ_FQXL01000010.1"/>
</dbReference>
<dbReference type="PANTHER" id="PTHR37166">
    <property type="entry name" value="PROTEIN FLAG"/>
    <property type="match status" value="1"/>
</dbReference>
<accession>A0A161Y6T7</accession>
<dbReference type="Pfam" id="PF03646">
    <property type="entry name" value="FlaG"/>
    <property type="match status" value="1"/>
</dbReference>
<dbReference type="OrthoDB" id="9799867at2"/>
<evidence type="ECO:0000313" key="1">
    <source>
        <dbReference type="EMBL" id="KZL94059.1"/>
    </source>
</evidence>
<reference evidence="1 2" key="1">
    <citation type="submission" date="2016-04" db="EMBL/GenBank/DDBJ databases">
        <title>Genome sequence of Clostridium magnum DSM 2767.</title>
        <authorList>
            <person name="Poehlein A."/>
            <person name="Uhlig R."/>
            <person name="Fischer R."/>
            <person name="Bahl H."/>
            <person name="Daniel R."/>
        </authorList>
    </citation>
    <scope>NUCLEOTIDE SEQUENCE [LARGE SCALE GENOMIC DNA]</scope>
    <source>
        <strain evidence="1 2">DSM 2767</strain>
    </source>
</reference>
<dbReference type="Gene3D" id="3.30.160.170">
    <property type="entry name" value="FlaG-like"/>
    <property type="match status" value="1"/>
</dbReference>
<keyword evidence="1" id="KW-0969">Cilium</keyword>
<keyword evidence="1" id="KW-0282">Flagellum</keyword>
<name>A0A161Y6T7_9CLOT</name>
<dbReference type="InterPro" id="IPR005186">
    <property type="entry name" value="FlaG"/>
</dbReference>
<dbReference type="PANTHER" id="PTHR37166:SF1">
    <property type="entry name" value="PROTEIN FLAG"/>
    <property type="match status" value="1"/>
</dbReference>
<dbReference type="PATRIC" id="fig|1121326.3.peg.1073"/>
<keyword evidence="2" id="KW-1185">Reference proteome</keyword>
<gene>
    <name evidence="1" type="ORF">CLMAG_11120</name>
</gene>
<proteinExistence type="predicted"/>
<dbReference type="EMBL" id="LWAE01000001">
    <property type="protein sequence ID" value="KZL94059.1"/>
    <property type="molecule type" value="Genomic_DNA"/>
</dbReference>
<dbReference type="SUPFAM" id="SSF160214">
    <property type="entry name" value="FlaG-like"/>
    <property type="match status" value="1"/>
</dbReference>
<dbReference type="InterPro" id="IPR035924">
    <property type="entry name" value="FlaG-like_sf"/>
</dbReference>
<dbReference type="Proteomes" id="UP000076603">
    <property type="component" value="Unassembled WGS sequence"/>
</dbReference>